<proteinExistence type="predicted"/>
<gene>
    <name evidence="3" type="ORF">FYC77_12500</name>
</gene>
<evidence type="ECO:0000259" key="2">
    <source>
        <dbReference type="Pfam" id="PF00144"/>
    </source>
</evidence>
<protein>
    <submittedName>
        <fullName evidence="3">Beta-lactamase family protein</fullName>
    </submittedName>
</protein>
<name>A0A5D5ARJ9_9EURY</name>
<keyword evidence="4" id="KW-1185">Reference proteome</keyword>
<dbReference type="Gene3D" id="3.40.710.10">
    <property type="entry name" value="DD-peptidase/beta-lactamase superfamily"/>
    <property type="match status" value="1"/>
</dbReference>
<dbReference type="InterPro" id="IPR050789">
    <property type="entry name" value="Diverse_Enzym_Activities"/>
</dbReference>
<feature type="domain" description="Beta-lactamase-related" evidence="2">
    <location>
        <begin position="24"/>
        <end position="333"/>
    </location>
</feature>
<evidence type="ECO:0000256" key="1">
    <source>
        <dbReference type="ARBA" id="ARBA00022801"/>
    </source>
</evidence>
<dbReference type="GO" id="GO:0016787">
    <property type="term" value="F:hydrolase activity"/>
    <property type="evidence" value="ECO:0007669"/>
    <property type="project" value="UniProtKB-KW"/>
</dbReference>
<dbReference type="InterPro" id="IPR012338">
    <property type="entry name" value="Beta-lactam/transpept-like"/>
</dbReference>
<reference evidence="3 4" key="1">
    <citation type="submission" date="2019-08" db="EMBL/GenBank/DDBJ databases">
        <title>Archaea genome.</title>
        <authorList>
            <person name="Kajale S."/>
            <person name="Shouche Y."/>
            <person name="Deshpande N."/>
            <person name="Sharma A."/>
        </authorList>
    </citation>
    <scope>NUCLEOTIDE SEQUENCE [LARGE SCALE GENOMIC DNA]</scope>
    <source>
        <strain evidence="3 4">ESP3B_9</strain>
    </source>
</reference>
<evidence type="ECO:0000313" key="3">
    <source>
        <dbReference type="EMBL" id="TYT61681.1"/>
    </source>
</evidence>
<dbReference type="RefSeq" id="WP_149081830.1">
    <property type="nucleotide sequence ID" value="NZ_VTAW01000015.1"/>
</dbReference>
<dbReference type="SUPFAM" id="SSF56601">
    <property type="entry name" value="beta-lactamase/transpeptidase-like"/>
    <property type="match status" value="1"/>
</dbReference>
<sequence length="360" mass="39000">MTEPAPSRNSHPLRPVLERGLERGLFDGAVVLVGSSAGVDAELCVGDRNTAGDPVTSETAFDVASLTKVVATTTITVRLVQEGKLTLSSTMSDHVDELQGTPRGEIPLHSLLTHTSGLPPYKAFPFGWESTSAVLESLFDSPLSVLAEPGEWHVYSDLNFVFLGEVLRRVTDDSLATLFERHVTDPLGLEETVLGPTSVENVAATRDRRWEGRVLEGEPHDYLARAMDGESGNAGVFSTGRDLATVARMLLSDGEYEGERYLSPGMVERLRTDVLESMETRQGLGWKLGDADTPGTAWSAEAFGHTGFTGTSMWMDPRADRFVVVLTNHVLAMDPDGSLASFRRRVHDVTAATDSRADSP</sequence>
<dbReference type="PANTHER" id="PTHR43283">
    <property type="entry name" value="BETA-LACTAMASE-RELATED"/>
    <property type="match status" value="1"/>
</dbReference>
<keyword evidence="1" id="KW-0378">Hydrolase</keyword>
<dbReference type="EMBL" id="VTAW01000015">
    <property type="protein sequence ID" value="TYT61681.1"/>
    <property type="molecule type" value="Genomic_DNA"/>
</dbReference>
<accession>A0A5D5ARJ9</accession>
<dbReference type="Proteomes" id="UP000324104">
    <property type="component" value="Unassembled WGS sequence"/>
</dbReference>
<dbReference type="AlphaFoldDB" id="A0A5D5ARJ9"/>
<organism evidence="3 4">
    <name type="scientific">Natrialba swarupiae</name>
    <dbReference type="NCBI Taxonomy" id="2448032"/>
    <lineage>
        <taxon>Archaea</taxon>
        <taxon>Methanobacteriati</taxon>
        <taxon>Methanobacteriota</taxon>
        <taxon>Stenosarchaea group</taxon>
        <taxon>Halobacteria</taxon>
        <taxon>Halobacteriales</taxon>
        <taxon>Natrialbaceae</taxon>
        <taxon>Natrialba</taxon>
    </lineage>
</organism>
<dbReference type="InterPro" id="IPR001466">
    <property type="entry name" value="Beta-lactam-related"/>
</dbReference>
<dbReference type="PANTHER" id="PTHR43283:SF11">
    <property type="entry name" value="BETA-LACTAMASE-RELATED DOMAIN-CONTAINING PROTEIN"/>
    <property type="match status" value="1"/>
</dbReference>
<evidence type="ECO:0000313" key="4">
    <source>
        <dbReference type="Proteomes" id="UP000324104"/>
    </source>
</evidence>
<dbReference type="Pfam" id="PF00144">
    <property type="entry name" value="Beta-lactamase"/>
    <property type="match status" value="1"/>
</dbReference>
<comment type="caution">
    <text evidence="3">The sequence shown here is derived from an EMBL/GenBank/DDBJ whole genome shotgun (WGS) entry which is preliminary data.</text>
</comment>